<evidence type="ECO:0000313" key="2">
    <source>
        <dbReference type="EMBL" id="QIB90988.1"/>
    </source>
</evidence>
<dbReference type="GeneID" id="44087053"/>
<proteinExistence type="predicted"/>
<accession>A0A6C0VIJ3</accession>
<feature type="transmembrane region" description="Helical" evidence="1">
    <location>
        <begin position="57"/>
        <end position="75"/>
    </location>
</feature>
<keyword evidence="1" id="KW-0812">Transmembrane</keyword>
<feature type="transmembrane region" description="Helical" evidence="1">
    <location>
        <begin position="34"/>
        <end position="51"/>
    </location>
</feature>
<sequence>MEGNKIHSLENEDLNEHLCDMLLTVKSQDSSNRASIMLILGSIIFFSSVFYRSIFELISLLLIGTAVSLASLLFFQPEKSKKKS</sequence>
<keyword evidence="1" id="KW-1133">Transmembrane helix</keyword>
<evidence type="ECO:0000256" key="1">
    <source>
        <dbReference type="SAM" id="Phobius"/>
    </source>
</evidence>
<gene>
    <name evidence="2" type="ORF">FQU78_07910</name>
</gene>
<protein>
    <submittedName>
        <fullName evidence="2">Uncharacterized protein</fullName>
    </submittedName>
</protein>
<reference evidence="2 3" key="1">
    <citation type="journal article" date="2020" name="Environ. Microbiol. Rep.">
        <title>Redox cycling of Fe(II) and Fe(III) in magnetite accelerates aceticlastic methanogenesis by Methanosarcina mazei.</title>
        <authorList>
            <person name="Wang H."/>
            <person name="Byrne J.M."/>
            <person name="Liu P."/>
            <person name="Liu J."/>
            <person name="Dong X."/>
            <person name="Lu Y."/>
        </authorList>
    </citation>
    <scope>NUCLEOTIDE SEQUENCE [LARGE SCALE GENOMIC DNA]</scope>
    <source>
        <strain evidence="3">zm-15</strain>
    </source>
</reference>
<name>A0A6C0VIJ3_METMZ</name>
<dbReference type="RefSeq" id="WP_163645495.1">
    <property type="nucleotide sequence ID" value="NZ_CP042908.1"/>
</dbReference>
<organism evidence="2 3">
    <name type="scientific">Methanosarcina mazei</name>
    <name type="common">Methanosarcina frisia</name>
    <dbReference type="NCBI Taxonomy" id="2209"/>
    <lineage>
        <taxon>Archaea</taxon>
        <taxon>Methanobacteriati</taxon>
        <taxon>Methanobacteriota</taxon>
        <taxon>Stenosarchaea group</taxon>
        <taxon>Methanomicrobia</taxon>
        <taxon>Methanosarcinales</taxon>
        <taxon>Methanosarcinaceae</taxon>
        <taxon>Methanosarcina</taxon>
    </lineage>
</organism>
<keyword evidence="1" id="KW-0472">Membrane</keyword>
<dbReference type="AlphaFoldDB" id="A0A6C0VIJ3"/>
<dbReference type="EMBL" id="CP042908">
    <property type="protein sequence ID" value="QIB90988.1"/>
    <property type="molecule type" value="Genomic_DNA"/>
</dbReference>
<dbReference type="Proteomes" id="UP000467371">
    <property type="component" value="Chromosome"/>
</dbReference>
<evidence type="ECO:0000313" key="3">
    <source>
        <dbReference type="Proteomes" id="UP000467371"/>
    </source>
</evidence>